<dbReference type="NCBIfam" id="TIGR00229">
    <property type="entry name" value="sensory_box"/>
    <property type="match status" value="3"/>
</dbReference>
<keyword evidence="4" id="KW-0808">Transferase</keyword>
<dbReference type="Proteomes" id="UP000885648">
    <property type="component" value="Unassembled WGS sequence"/>
</dbReference>
<dbReference type="InterPro" id="IPR000700">
    <property type="entry name" value="PAS-assoc_C"/>
</dbReference>
<evidence type="ECO:0000313" key="9">
    <source>
        <dbReference type="EMBL" id="HDS64163.1"/>
    </source>
</evidence>
<dbReference type="InterPro" id="IPR005467">
    <property type="entry name" value="His_kinase_dom"/>
</dbReference>
<dbReference type="InterPro" id="IPR013656">
    <property type="entry name" value="PAS_4"/>
</dbReference>
<dbReference type="AlphaFoldDB" id="A0A831M3H8"/>
<dbReference type="PROSITE" id="PS50112">
    <property type="entry name" value="PAS"/>
    <property type="match status" value="3"/>
</dbReference>
<evidence type="ECO:0000256" key="5">
    <source>
        <dbReference type="ARBA" id="ARBA00022777"/>
    </source>
</evidence>
<dbReference type="InterPro" id="IPR003594">
    <property type="entry name" value="HATPase_dom"/>
</dbReference>
<comment type="caution">
    <text evidence="9">The sequence shown here is derived from an EMBL/GenBank/DDBJ whole genome shotgun (WGS) entry which is preliminary data.</text>
</comment>
<dbReference type="Gene3D" id="3.30.450.20">
    <property type="entry name" value="PAS domain"/>
    <property type="match status" value="3"/>
</dbReference>
<evidence type="ECO:0000256" key="1">
    <source>
        <dbReference type="ARBA" id="ARBA00000085"/>
    </source>
</evidence>
<dbReference type="PROSITE" id="PS50113">
    <property type="entry name" value="PAC"/>
    <property type="match status" value="3"/>
</dbReference>
<dbReference type="PROSITE" id="PS50109">
    <property type="entry name" value="HIS_KIN"/>
    <property type="match status" value="1"/>
</dbReference>
<dbReference type="EMBL" id="DSBY01000348">
    <property type="protein sequence ID" value="HDS64163.1"/>
    <property type="molecule type" value="Genomic_DNA"/>
</dbReference>
<organism evidence="9">
    <name type="scientific">Methanofollis liminatans</name>
    <dbReference type="NCBI Taxonomy" id="2201"/>
    <lineage>
        <taxon>Archaea</taxon>
        <taxon>Methanobacteriati</taxon>
        <taxon>Methanobacteriota</taxon>
        <taxon>Stenosarchaea group</taxon>
        <taxon>Methanomicrobia</taxon>
        <taxon>Methanomicrobiales</taxon>
        <taxon>Methanomicrobiaceae</taxon>
        <taxon>Methanofollis</taxon>
    </lineage>
</organism>
<evidence type="ECO:0000256" key="3">
    <source>
        <dbReference type="ARBA" id="ARBA00022553"/>
    </source>
</evidence>
<dbReference type="SUPFAM" id="SSF55874">
    <property type="entry name" value="ATPase domain of HSP90 chaperone/DNA topoisomerase II/histidine kinase"/>
    <property type="match status" value="1"/>
</dbReference>
<dbReference type="InterPro" id="IPR001610">
    <property type="entry name" value="PAC"/>
</dbReference>
<dbReference type="CDD" id="cd00130">
    <property type="entry name" value="PAS"/>
    <property type="match status" value="3"/>
</dbReference>
<evidence type="ECO:0000256" key="4">
    <source>
        <dbReference type="ARBA" id="ARBA00022679"/>
    </source>
</evidence>
<feature type="domain" description="PAC" evidence="8">
    <location>
        <begin position="448"/>
        <end position="500"/>
    </location>
</feature>
<gene>
    <name evidence="9" type="ORF">ENN52_08650</name>
</gene>
<feature type="domain" description="PAS" evidence="7">
    <location>
        <begin position="373"/>
        <end position="445"/>
    </location>
</feature>
<feature type="domain" description="PAC" evidence="8">
    <location>
        <begin position="194"/>
        <end position="246"/>
    </location>
</feature>
<accession>A0A831M3H8</accession>
<evidence type="ECO:0000259" key="8">
    <source>
        <dbReference type="PROSITE" id="PS50113"/>
    </source>
</evidence>
<sequence length="817" mass="90178">MAVISMLCLSASREGEPGPAGDEEIVVTTADTIEDLLNLAASRPFDVVMIPADLALTPVLNLLEVPGGAPPLIVASSEKGTFFIDFRAHDRSEGGIALTVREAYRARMAERDLQERERQLSTLLSNLPGMAYRCENSPAYTMTFVSEGCFDLLGYAPGDLVGSRTVAYGDLIHPDDRAMVWEEIQKALKERGAFRITYRIRKASGDERWVWEQGRGIFARDGSLLSLEGFIADVTHLVLTTEQLRRRELEEKAILDNIPDIAWLKDGDGRYIAVNMAFEQAAGKTADELVRRTDREIWPGYIAERYMSEDREVIASGKRALFIEPFVRGDGLEIWVETVKTPIYDHNGRAAGTAGICRDITARRAMEEALRKSEERHRIFLQNFPGIAFKADPGLRPLWLSGNVEGITGYTADEIVSPWVGVDNYLHPGDVESGREFLEDILTSGKESAADFRIVRKDGAVRWGHIRAQAVRDAEGRETSIQGAIFDVTEQKEAVAKIRDLAKFPEENPGPVMRVNRGGRILYANGASRDLLKTWGTEEGGVLPETWREVVSSSFASGRIKRRDIAVDGSDFTITCVPVTGADYANLYGIEITERKVMEIAVQDANRKLNLLNSIIRHDLLNQITVLQGYIDLTEQSGEGGPYLGRIADATERIRRQVEFTRDYQELGVKGPIWQDACAAMKKAFASLSPPGISLDCTIGSGLEVLADPLLGRVFYNLVENTVRHGAGAQTIRFSAEASDGGISLVYEDEGPGIPEEKKKNLFKWPSGKDKGLGLALSAEILSLTGLSIREEGAPGQGVRFVIAVPPSRFRYREEPA</sequence>
<dbReference type="InterPro" id="IPR000014">
    <property type="entry name" value="PAS"/>
</dbReference>
<dbReference type="InterPro" id="IPR036890">
    <property type="entry name" value="HATPase_C_sf"/>
</dbReference>
<dbReference type="Pfam" id="PF08447">
    <property type="entry name" value="PAS_3"/>
    <property type="match status" value="2"/>
</dbReference>
<feature type="domain" description="PAS" evidence="7">
    <location>
        <begin position="116"/>
        <end position="191"/>
    </location>
</feature>
<dbReference type="InterPro" id="IPR013655">
    <property type="entry name" value="PAS_fold_3"/>
</dbReference>
<dbReference type="EC" id="2.7.13.3" evidence="2"/>
<dbReference type="PANTHER" id="PTHR43304">
    <property type="entry name" value="PHYTOCHROME-LIKE PROTEIN CPH1"/>
    <property type="match status" value="1"/>
</dbReference>
<feature type="domain" description="PAC" evidence="8">
    <location>
        <begin position="320"/>
        <end position="372"/>
    </location>
</feature>
<keyword evidence="5" id="KW-0418">Kinase</keyword>
<dbReference type="SMART" id="SM00086">
    <property type="entry name" value="PAC"/>
    <property type="match status" value="3"/>
</dbReference>
<dbReference type="SUPFAM" id="SSF55785">
    <property type="entry name" value="PYP-like sensor domain (PAS domain)"/>
    <property type="match status" value="3"/>
</dbReference>
<feature type="domain" description="Histidine kinase" evidence="6">
    <location>
        <begin position="711"/>
        <end position="809"/>
    </location>
</feature>
<dbReference type="InterPro" id="IPR035965">
    <property type="entry name" value="PAS-like_dom_sf"/>
</dbReference>
<dbReference type="InterPro" id="IPR052162">
    <property type="entry name" value="Sensor_kinase/Photoreceptor"/>
</dbReference>
<dbReference type="PANTHER" id="PTHR43304:SF1">
    <property type="entry name" value="PAC DOMAIN-CONTAINING PROTEIN"/>
    <property type="match status" value="1"/>
</dbReference>
<comment type="catalytic activity">
    <reaction evidence="1">
        <text>ATP + protein L-histidine = ADP + protein N-phospho-L-histidine.</text>
        <dbReference type="EC" id="2.7.13.3"/>
    </reaction>
</comment>
<reference evidence="9" key="1">
    <citation type="journal article" date="2020" name="mSystems">
        <title>Genome- and Community-Level Interaction Insights into Carbon Utilization and Element Cycling Functions of Hydrothermarchaeota in Hydrothermal Sediment.</title>
        <authorList>
            <person name="Zhou Z."/>
            <person name="Liu Y."/>
            <person name="Xu W."/>
            <person name="Pan J."/>
            <person name="Luo Z.H."/>
            <person name="Li M."/>
        </authorList>
    </citation>
    <scope>NUCLEOTIDE SEQUENCE</scope>
    <source>
        <strain evidence="9">SpSt-1183</strain>
    </source>
</reference>
<dbReference type="PRINTS" id="PR00344">
    <property type="entry name" value="BCTRLSENSOR"/>
</dbReference>
<dbReference type="Gene3D" id="3.30.565.10">
    <property type="entry name" value="Histidine kinase-like ATPase, C-terminal domain"/>
    <property type="match status" value="1"/>
</dbReference>
<name>A0A831M3H8_9EURY</name>
<dbReference type="SMART" id="SM00387">
    <property type="entry name" value="HATPase_c"/>
    <property type="match status" value="1"/>
</dbReference>
<evidence type="ECO:0000256" key="2">
    <source>
        <dbReference type="ARBA" id="ARBA00012438"/>
    </source>
</evidence>
<evidence type="ECO:0000259" key="6">
    <source>
        <dbReference type="PROSITE" id="PS50109"/>
    </source>
</evidence>
<dbReference type="InterPro" id="IPR004358">
    <property type="entry name" value="Sig_transdc_His_kin-like_C"/>
</dbReference>
<dbReference type="Pfam" id="PF02518">
    <property type="entry name" value="HATPase_c"/>
    <property type="match status" value="1"/>
</dbReference>
<protein>
    <recommendedName>
        <fullName evidence="2">histidine kinase</fullName>
        <ecNumber evidence="2">2.7.13.3</ecNumber>
    </recommendedName>
</protein>
<dbReference type="SMART" id="SM00091">
    <property type="entry name" value="PAS"/>
    <property type="match status" value="4"/>
</dbReference>
<evidence type="ECO:0000259" key="7">
    <source>
        <dbReference type="PROSITE" id="PS50112"/>
    </source>
</evidence>
<proteinExistence type="predicted"/>
<dbReference type="Pfam" id="PF08448">
    <property type="entry name" value="PAS_4"/>
    <property type="match status" value="1"/>
</dbReference>
<keyword evidence="3" id="KW-0597">Phosphoprotein</keyword>
<dbReference type="GO" id="GO:0004673">
    <property type="term" value="F:protein histidine kinase activity"/>
    <property type="evidence" value="ECO:0007669"/>
    <property type="project" value="UniProtKB-EC"/>
</dbReference>
<feature type="domain" description="PAS" evidence="7">
    <location>
        <begin position="247"/>
        <end position="330"/>
    </location>
</feature>